<evidence type="ECO:0000256" key="3">
    <source>
        <dbReference type="ARBA" id="ARBA00022692"/>
    </source>
</evidence>
<proteinExistence type="inferred from homology"/>
<dbReference type="GO" id="GO:0061630">
    <property type="term" value="F:ubiquitin protein ligase activity"/>
    <property type="evidence" value="ECO:0007669"/>
    <property type="project" value="InterPro"/>
</dbReference>
<comment type="similarity">
    <text evidence="2">Belongs to the TMEM129 family.</text>
</comment>
<protein>
    <submittedName>
        <fullName evidence="8">E3 ubiquitin-protein ligase TM129</fullName>
    </submittedName>
</protein>
<dbReference type="Proteomes" id="UP000887565">
    <property type="component" value="Unplaced"/>
</dbReference>
<keyword evidence="5 6" id="KW-0472">Membrane</keyword>
<feature type="transmembrane region" description="Helical" evidence="6">
    <location>
        <begin position="96"/>
        <end position="116"/>
    </location>
</feature>
<dbReference type="GO" id="GO:0016567">
    <property type="term" value="P:protein ubiquitination"/>
    <property type="evidence" value="ECO:0007669"/>
    <property type="project" value="InterPro"/>
</dbReference>
<evidence type="ECO:0000313" key="8">
    <source>
        <dbReference type="WBParaSite" id="nRc.2.0.1.t31178-RA"/>
    </source>
</evidence>
<evidence type="ECO:0000256" key="6">
    <source>
        <dbReference type="SAM" id="Phobius"/>
    </source>
</evidence>
<dbReference type="PANTHER" id="PTHR31322">
    <property type="entry name" value="E3 UBIQUITIN-PROTEIN LIGASE TM129"/>
    <property type="match status" value="1"/>
</dbReference>
<dbReference type="OMA" id="KFATGPP"/>
<dbReference type="GO" id="GO:0005783">
    <property type="term" value="C:endoplasmic reticulum"/>
    <property type="evidence" value="ECO:0007669"/>
    <property type="project" value="TreeGrafter"/>
</dbReference>
<name>A0A915JZV4_ROMCU</name>
<dbReference type="AlphaFoldDB" id="A0A915JZV4"/>
<evidence type="ECO:0000256" key="4">
    <source>
        <dbReference type="ARBA" id="ARBA00022989"/>
    </source>
</evidence>
<feature type="transmembrane region" description="Helical" evidence="6">
    <location>
        <begin position="6"/>
        <end position="26"/>
    </location>
</feature>
<organism evidence="7 8">
    <name type="scientific">Romanomermis culicivorax</name>
    <name type="common">Nematode worm</name>
    <dbReference type="NCBI Taxonomy" id="13658"/>
    <lineage>
        <taxon>Eukaryota</taxon>
        <taxon>Metazoa</taxon>
        <taxon>Ecdysozoa</taxon>
        <taxon>Nematoda</taxon>
        <taxon>Enoplea</taxon>
        <taxon>Dorylaimia</taxon>
        <taxon>Mermithida</taxon>
        <taxon>Mermithoidea</taxon>
        <taxon>Mermithidae</taxon>
        <taxon>Romanomermis</taxon>
    </lineage>
</organism>
<dbReference type="WBParaSite" id="nRc.2.0.1.t31178-RA">
    <property type="protein sequence ID" value="nRc.2.0.1.t31178-RA"/>
    <property type="gene ID" value="nRc.2.0.1.g31178"/>
</dbReference>
<keyword evidence="7" id="KW-1185">Reference proteome</keyword>
<evidence type="ECO:0000313" key="7">
    <source>
        <dbReference type="Proteomes" id="UP000887565"/>
    </source>
</evidence>
<evidence type="ECO:0000256" key="5">
    <source>
        <dbReference type="ARBA" id="ARBA00023136"/>
    </source>
</evidence>
<dbReference type="InterPro" id="IPR018801">
    <property type="entry name" value="TM129"/>
</dbReference>
<keyword evidence="3 6" id="KW-0812">Transmembrane</keyword>
<evidence type="ECO:0000256" key="1">
    <source>
        <dbReference type="ARBA" id="ARBA00004141"/>
    </source>
</evidence>
<keyword evidence="4 6" id="KW-1133">Transmembrane helix</keyword>
<dbReference type="PANTHER" id="PTHR31322:SF2">
    <property type="entry name" value="E3 UBIQUITIN-PROTEIN LIGASE TM129"/>
    <property type="match status" value="1"/>
</dbReference>
<dbReference type="Pfam" id="PF10272">
    <property type="entry name" value="Tmpp129"/>
    <property type="match status" value="1"/>
</dbReference>
<reference evidence="8" key="1">
    <citation type="submission" date="2022-11" db="UniProtKB">
        <authorList>
            <consortium name="WormBaseParasite"/>
        </authorList>
    </citation>
    <scope>IDENTIFICATION</scope>
</reference>
<comment type="subcellular location">
    <subcellularLocation>
        <location evidence="1">Membrane</location>
        <topology evidence="1">Multi-pass membrane protein</topology>
    </subcellularLocation>
</comment>
<evidence type="ECO:0000256" key="2">
    <source>
        <dbReference type="ARBA" id="ARBA00007332"/>
    </source>
</evidence>
<dbReference type="GO" id="GO:0016020">
    <property type="term" value="C:membrane"/>
    <property type="evidence" value="ECO:0007669"/>
    <property type="project" value="UniProtKB-SubCell"/>
</dbReference>
<sequence length="375" mass="43654">MDNYLIYAILYALFCVCIVFPPNEFVSSGLTLSSLFSSYLGPEIPNFVEYHIRRSCLNIFAHSCLPLGFLFVLSLNDERGVALFYEHFISDYCWRLFISFSFLLPILSICLINFYFKPDDWVKHPIVHNLRTFDSENWRRAAIAVEEEYRRIDKFVVNLGAMGRVIVTDSWIILVDPYFVHFAQQADCKLTVVSSDEHILSIESRSEVQYVKIKVEHISKALPPFTIRMTSREYREMQTKVQAPLEVARGVVIQLTLHERFVESFREHAMQNPLYPMTDVEKENLDNCIGCMQVKADVKLQKRCADSTFDIFDEEGQIIPHCRRCYCRPMWCVSCMGRWFASRQRPETVNRWLSGKSPCPTCRATFCMLDVSLVS</sequence>
<accession>A0A915JZV4</accession>